<evidence type="ECO:0000256" key="4">
    <source>
        <dbReference type="ARBA" id="ARBA00022701"/>
    </source>
</evidence>
<comment type="similarity">
    <text evidence="2">Belongs to the MAP70 family.</text>
</comment>
<feature type="coiled-coil region" evidence="7">
    <location>
        <begin position="1"/>
        <end position="63"/>
    </location>
</feature>
<keyword evidence="4" id="KW-0493">Microtubule</keyword>
<keyword evidence="9" id="KW-1185">Reference proteome</keyword>
<dbReference type="InterPro" id="IPR009768">
    <property type="entry name" value="MAP70"/>
</dbReference>
<keyword evidence="3" id="KW-0963">Cytoplasm</keyword>
<evidence type="ECO:0000256" key="5">
    <source>
        <dbReference type="ARBA" id="ARBA00023054"/>
    </source>
</evidence>
<accession>A0A2U1MVI2</accession>
<name>A0A2U1MVI2_ARTAN</name>
<dbReference type="Pfam" id="PF07058">
    <property type="entry name" value="MAP70"/>
    <property type="match status" value="1"/>
</dbReference>
<sequence length="122" mass="13905">MQILETLIKEDDDQLKHAQLEIAKLQHDNDIFNRLAESESSVSSDLEEKIQELMLQIQIIRDKNKSMEILNCQKVDEVKRLTQTVLGLEPVLSGGEGKFHEIDVKVKTKQSQDKPATKHGGR</sequence>
<evidence type="ECO:0000313" key="9">
    <source>
        <dbReference type="Proteomes" id="UP000245207"/>
    </source>
</evidence>
<gene>
    <name evidence="8" type="ORF">CTI12_AA338460</name>
</gene>
<evidence type="ECO:0000256" key="6">
    <source>
        <dbReference type="ARBA" id="ARBA00023212"/>
    </source>
</evidence>
<keyword evidence="5 7" id="KW-0175">Coiled coil</keyword>
<comment type="subcellular location">
    <subcellularLocation>
        <location evidence="1">Cytoplasm</location>
        <location evidence="1">Cytoskeleton</location>
    </subcellularLocation>
</comment>
<proteinExistence type="inferred from homology"/>
<dbReference type="AlphaFoldDB" id="A0A2U1MVI2"/>
<dbReference type="EMBL" id="PKPP01004260">
    <property type="protein sequence ID" value="PWA65261.1"/>
    <property type="molecule type" value="Genomic_DNA"/>
</dbReference>
<reference evidence="8 9" key="1">
    <citation type="journal article" date="2018" name="Mol. Plant">
        <title>The genome of Artemisia annua provides insight into the evolution of Asteraceae family and artemisinin biosynthesis.</title>
        <authorList>
            <person name="Shen Q."/>
            <person name="Zhang L."/>
            <person name="Liao Z."/>
            <person name="Wang S."/>
            <person name="Yan T."/>
            <person name="Shi P."/>
            <person name="Liu M."/>
            <person name="Fu X."/>
            <person name="Pan Q."/>
            <person name="Wang Y."/>
            <person name="Lv Z."/>
            <person name="Lu X."/>
            <person name="Zhang F."/>
            <person name="Jiang W."/>
            <person name="Ma Y."/>
            <person name="Chen M."/>
            <person name="Hao X."/>
            <person name="Li L."/>
            <person name="Tang Y."/>
            <person name="Lv G."/>
            <person name="Zhou Y."/>
            <person name="Sun X."/>
            <person name="Brodelius P.E."/>
            <person name="Rose J.K.C."/>
            <person name="Tang K."/>
        </authorList>
    </citation>
    <scope>NUCLEOTIDE SEQUENCE [LARGE SCALE GENOMIC DNA]</scope>
    <source>
        <strain evidence="9">cv. Huhao1</strain>
        <tissue evidence="8">Leaf</tissue>
    </source>
</reference>
<evidence type="ECO:0000256" key="7">
    <source>
        <dbReference type="SAM" id="Coils"/>
    </source>
</evidence>
<evidence type="ECO:0000256" key="2">
    <source>
        <dbReference type="ARBA" id="ARBA00008825"/>
    </source>
</evidence>
<evidence type="ECO:0000313" key="8">
    <source>
        <dbReference type="EMBL" id="PWA65261.1"/>
    </source>
</evidence>
<keyword evidence="6" id="KW-0206">Cytoskeleton</keyword>
<dbReference type="STRING" id="35608.A0A2U1MVI2"/>
<protein>
    <submittedName>
        <fullName evidence="8">Uncharacterized protein</fullName>
    </submittedName>
</protein>
<comment type="caution">
    <text evidence="8">The sequence shown here is derived from an EMBL/GenBank/DDBJ whole genome shotgun (WGS) entry which is preliminary data.</text>
</comment>
<organism evidence="8 9">
    <name type="scientific">Artemisia annua</name>
    <name type="common">Sweet wormwood</name>
    <dbReference type="NCBI Taxonomy" id="35608"/>
    <lineage>
        <taxon>Eukaryota</taxon>
        <taxon>Viridiplantae</taxon>
        <taxon>Streptophyta</taxon>
        <taxon>Embryophyta</taxon>
        <taxon>Tracheophyta</taxon>
        <taxon>Spermatophyta</taxon>
        <taxon>Magnoliopsida</taxon>
        <taxon>eudicotyledons</taxon>
        <taxon>Gunneridae</taxon>
        <taxon>Pentapetalae</taxon>
        <taxon>asterids</taxon>
        <taxon>campanulids</taxon>
        <taxon>Asterales</taxon>
        <taxon>Asteraceae</taxon>
        <taxon>Asteroideae</taxon>
        <taxon>Anthemideae</taxon>
        <taxon>Artemisiinae</taxon>
        <taxon>Artemisia</taxon>
    </lineage>
</organism>
<evidence type="ECO:0000256" key="3">
    <source>
        <dbReference type="ARBA" id="ARBA00022490"/>
    </source>
</evidence>
<dbReference type="GO" id="GO:0007010">
    <property type="term" value="P:cytoskeleton organization"/>
    <property type="evidence" value="ECO:0007669"/>
    <property type="project" value="InterPro"/>
</dbReference>
<dbReference type="GO" id="GO:0008017">
    <property type="term" value="F:microtubule binding"/>
    <property type="evidence" value="ECO:0007669"/>
    <property type="project" value="InterPro"/>
</dbReference>
<dbReference type="GO" id="GO:0005874">
    <property type="term" value="C:microtubule"/>
    <property type="evidence" value="ECO:0007669"/>
    <property type="project" value="UniProtKB-KW"/>
</dbReference>
<evidence type="ECO:0000256" key="1">
    <source>
        <dbReference type="ARBA" id="ARBA00004245"/>
    </source>
</evidence>
<dbReference type="Proteomes" id="UP000245207">
    <property type="component" value="Unassembled WGS sequence"/>
</dbReference>